<accession>G8ZWU9</accession>
<dbReference type="InParanoid" id="G8ZWU9"/>
<proteinExistence type="predicted"/>
<reference evidence="1 2" key="1">
    <citation type="journal article" date="2011" name="Proc. Natl. Acad. Sci. U.S.A.">
        <title>Evolutionary erosion of yeast sex chromosomes by mating-type switching accidents.</title>
        <authorList>
            <person name="Gordon J.L."/>
            <person name="Armisen D."/>
            <person name="Proux-Wera E."/>
            <person name="Oheigeartaigh S.S."/>
            <person name="Byrne K.P."/>
            <person name="Wolfe K.H."/>
        </authorList>
    </citation>
    <scope>NUCLEOTIDE SEQUENCE [LARGE SCALE GENOMIC DNA]</scope>
    <source>
        <strain evidence="2">ATCC 10662 / CBS 1146 / NBRC 0425 / NCYC 2629 / NRRL Y-866</strain>
    </source>
</reference>
<protein>
    <submittedName>
        <fullName evidence="1">Uncharacterized protein</fullName>
    </submittedName>
</protein>
<gene>
    <name evidence="1" type="primary">TDEL0F02820</name>
    <name evidence="1" type="ORF">TDEL_0F02820</name>
</gene>
<dbReference type="AlphaFoldDB" id="G8ZWU9"/>
<dbReference type="OrthoDB" id="10008801at2759"/>
<dbReference type="HOGENOM" id="CLU_150213_0_0_1"/>
<dbReference type="RefSeq" id="XP_003682304.1">
    <property type="nucleotide sequence ID" value="XM_003682256.1"/>
</dbReference>
<evidence type="ECO:0000313" key="1">
    <source>
        <dbReference type="EMBL" id="CCE93093.1"/>
    </source>
</evidence>
<sequence>MLLRSNVSRRVLFSSKTITRAPRLPLTRVTTRTYAHSWDGKNPNEKVEAHLKVQRLMDDIHSHPKVMEKLNVVSEIMISKGLANENPTKPLGPWQMMKILMDKDLKVAMNDFKSELENAGINLGPEQLGPLMTVLGIEKKNKDE</sequence>
<evidence type="ECO:0000313" key="2">
    <source>
        <dbReference type="Proteomes" id="UP000005627"/>
    </source>
</evidence>
<dbReference type="KEGG" id="tdl:TDEL_0F02820"/>
<dbReference type="Proteomes" id="UP000005627">
    <property type="component" value="Chromosome 6"/>
</dbReference>
<dbReference type="eggNOG" id="ENOG502S3YH">
    <property type="taxonomic scope" value="Eukaryota"/>
</dbReference>
<name>G8ZWU9_TORDE</name>
<dbReference type="EMBL" id="HE616747">
    <property type="protein sequence ID" value="CCE93093.1"/>
    <property type="molecule type" value="Genomic_DNA"/>
</dbReference>
<dbReference type="GeneID" id="11501632"/>
<organism evidence="1 2">
    <name type="scientific">Torulaspora delbrueckii</name>
    <name type="common">Yeast</name>
    <name type="synonym">Candida colliculosa</name>
    <dbReference type="NCBI Taxonomy" id="4950"/>
    <lineage>
        <taxon>Eukaryota</taxon>
        <taxon>Fungi</taxon>
        <taxon>Dikarya</taxon>
        <taxon>Ascomycota</taxon>
        <taxon>Saccharomycotina</taxon>
        <taxon>Saccharomycetes</taxon>
        <taxon>Saccharomycetales</taxon>
        <taxon>Saccharomycetaceae</taxon>
        <taxon>Torulaspora</taxon>
    </lineage>
</organism>
<keyword evidence="2" id="KW-1185">Reference proteome</keyword>